<dbReference type="Proteomes" id="UP001589776">
    <property type="component" value="Unassembled WGS sequence"/>
</dbReference>
<dbReference type="Gene3D" id="1.10.10.10">
    <property type="entry name" value="Winged helix-like DNA-binding domain superfamily/Winged helix DNA-binding domain"/>
    <property type="match status" value="1"/>
</dbReference>
<dbReference type="PANTHER" id="PTHR46889">
    <property type="entry name" value="TRANSPOSASE INSF FOR INSERTION SEQUENCE IS3B-RELATED"/>
    <property type="match status" value="1"/>
</dbReference>
<dbReference type="PROSITE" id="PS50994">
    <property type="entry name" value="INTEGRASE"/>
    <property type="match status" value="1"/>
</dbReference>
<comment type="function">
    <text evidence="1">Involved in the transposition of the insertion sequence.</text>
</comment>
<dbReference type="InterPro" id="IPR012337">
    <property type="entry name" value="RNaseH-like_sf"/>
</dbReference>
<reference evidence="4 5" key="1">
    <citation type="submission" date="2024-09" db="EMBL/GenBank/DDBJ databases">
        <authorList>
            <person name="Sun Q."/>
            <person name="Mori K."/>
        </authorList>
    </citation>
    <scope>NUCLEOTIDE SEQUENCE [LARGE SCALE GENOMIC DNA]</scope>
    <source>
        <strain evidence="4 5">CCM 7759</strain>
    </source>
</reference>
<evidence type="ECO:0000313" key="4">
    <source>
        <dbReference type="EMBL" id="MFC0212880.1"/>
    </source>
</evidence>
<accession>A0ABV6DJR5</accession>
<organism evidence="4 5">
    <name type="scientific">Paenibacillus chartarius</name>
    <dbReference type="NCBI Taxonomy" id="747481"/>
    <lineage>
        <taxon>Bacteria</taxon>
        <taxon>Bacillati</taxon>
        <taxon>Bacillota</taxon>
        <taxon>Bacilli</taxon>
        <taxon>Bacillales</taxon>
        <taxon>Paenibacillaceae</taxon>
        <taxon>Paenibacillus</taxon>
    </lineage>
</organism>
<sequence length="376" mass="44932">MEKRNRYTAEFKTKVVLEVLREEQTVNEIAGKYELSPVMLSRWKAEFLERASMVFGRETKEAEKVKRNYEDKQEQLEKLVGQLTLEVNWLKKNLVSKTATRDRQAMVERDNREISIKRQAELLGIHRTSVYRQREPRQETQENVQLMHEIDKLYTKHPYFGYRRMASKLREQGWAVNRKRIQRLMRLMGIEVIYPGPNISKRYHAQYIRPYLLRGLAIDRSNQVWGIDITYLRMGKGFMYLFVIIDWYSRKIIDYELSSTLEKAFVLKCLERALGRCQPEIMNSDQGSHFTNPDYLDLLAEHQVKVSMDGKGRARDNSRTERFFRSLKYEEIYLNEYENPRALRRAITAYLRFYHTQRPHQSLGYAKPDEVYARTA</sequence>
<comment type="caution">
    <text evidence="4">The sequence shown here is derived from an EMBL/GenBank/DDBJ whole genome shotgun (WGS) entry which is preliminary data.</text>
</comment>
<dbReference type="Pfam" id="PF13276">
    <property type="entry name" value="HTH_21"/>
    <property type="match status" value="1"/>
</dbReference>
<dbReference type="InterPro" id="IPR036388">
    <property type="entry name" value="WH-like_DNA-bd_sf"/>
</dbReference>
<proteinExistence type="predicted"/>
<dbReference type="SUPFAM" id="SSF53098">
    <property type="entry name" value="Ribonuclease H-like"/>
    <property type="match status" value="1"/>
</dbReference>
<dbReference type="InterPro" id="IPR010921">
    <property type="entry name" value="Trp_repressor/repl_initiator"/>
</dbReference>
<dbReference type="NCBIfam" id="NF033516">
    <property type="entry name" value="transpos_IS3"/>
    <property type="match status" value="1"/>
</dbReference>
<dbReference type="InterPro" id="IPR048020">
    <property type="entry name" value="Transpos_IS3"/>
</dbReference>
<dbReference type="InterPro" id="IPR002514">
    <property type="entry name" value="Transposase_8"/>
</dbReference>
<dbReference type="RefSeq" id="WP_377470109.1">
    <property type="nucleotide sequence ID" value="NZ_JBHLWN010000039.1"/>
</dbReference>
<keyword evidence="2" id="KW-0175">Coiled coil</keyword>
<protein>
    <submittedName>
        <fullName evidence="4">IS3 family transposase</fullName>
    </submittedName>
</protein>
<dbReference type="InterPro" id="IPR050900">
    <property type="entry name" value="Transposase_IS3/IS150/IS904"/>
</dbReference>
<gene>
    <name evidence="4" type="ORF">ACFFK0_10445</name>
</gene>
<dbReference type="PANTHER" id="PTHR46889:SF4">
    <property type="entry name" value="TRANSPOSASE INSO FOR INSERTION SEQUENCE ELEMENT IS911B-RELATED"/>
    <property type="match status" value="1"/>
</dbReference>
<name>A0ABV6DJR5_9BACL</name>
<dbReference type="SUPFAM" id="SSF48295">
    <property type="entry name" value="TrpR-like"/>
    <property type="match status" value="1"/>
</dbReference>
<keyword evidence="5" id="KW-1185">Reference proteome</keyword>
<dbReference type="InterPro" id="IPR025948">
    <property type="entry name" value="HTH-like_dom"/>
</dbReference>
<feature type="coiled-coil region" evidence="2">
    <location>
        <begin position="55"/>
        <end position="86"/>
    </location>
</feature>
<evidence type="ECO:0000259" key="3">
    <source>
        <dbReference type="PROSITE" id="PS50994"/>
    </source>
</evidence>
<dbReference type="EMBL" id="JBHLWN010000039">
    <property type="protein sequence ID" value="MFC0212880.1"/>
    <property type="molecule type" value="Genomic_DNA"/>
</dbReference>
<dbReference type="InterPro" id="IPR036397">
    <property type="entry name" value="RNaseH_sf"/>
</dbReference>
<dbReference type="Gene3D" id="3.30.420.10">
    <property type="entry name" value="Ribonuclease H-like superfamily/Ribonuclease H"/>
    <property type="match status" value="1"/>
</dbReference>
<evidence type="ECO:0000313" key="5">
    <source>
        <dbReference type="Proteomes" id="UP001589776"/>
    </source>
</evidence>
<dbReference type="Pfam" id="PF01527">
    <property type="entry name" value="HTH_Tnp_1"/>
    <property type="match status" value="1"/>
</dbReference>
<evidence type="ECO:0000256" key="1">
    <source>
        <dbReference type="ARBA" id="ARBA00002286"/>
    </source>
</evidence>
<evidence type="ECO:0000256" key="2">
    <source>
        <dbReference type="SAM" id="Coils"/>
    </source>
</evidence>
<dbReference type="InterPro" id="IPR001584">
    <property type="entry name" value="Integrase_cat-core"/>
</dbReference>
<dbReference type="Pfam" id="PF00665">
    <property type="entry name" value="rve"/>
    <property type="match status" value="1"/>
</dbReference>
<feature type="domain" description="Integrase catalytic" evidence="3">
    <location>
        <begin position="206"/>
        <end position="376"/>
    </location>
</feature>